<dbReference type="PROSITE" id="PS00622">
    <property type="entry name" value="HTH_LUXR_1"/>
    <property type="match status" value="1"/>
</dbReference>
<evidence type="ECO:0000256" key="5">
    <source>
        <dbReference type="PROSITE-ProRule" id="PRU00169"/>
    </source>
</evidence>
<dbReference type="SUPFAM" id="SSF52172">
    <property type="entry name" value="CheY-like"/>
    <property type="match status" value="1"/>
</dbReference>
<dbReference type="CDD" id="cd17535">
    <property type="entry name" value="REC_NarL-like"/>
    <property type="match status" value="1"/>
</dbReference>
<dbReference type="PANTHER" id="PTHR43214:SF41">
    <property type="entry name" value="NITRATE_NITRITE RESPONSE REGULATOR PROTEIN NARP"/>
    <property type="match status" value="1"/>
</dbReference>
<evidence type="ECO:0000256" key="2">
    <source>
        <dbReference type="ARBA" id="ARBA00023015"/>
    </source>
</evidence>
<evidence type="ECO:0000256" key="3">
    <source>
        <dbReference type="ARBA" id="ARBA00023125"/>
    </source>
</evidence>
<dbReference type="InterPro" id="IPR039420">
    <property type="entry name" value="WalR-like"/>
</dbReference>
<keyword evidence="2" id="KW-0805">Transcription regulation</keyword>
<dbReference type="InterPro" id="IPR000792">
    <property type="entry name" value="Tscrpt_reg_LuxR_C"/>
</dbReference>
<organism evidence="8 9">
    <name type="scientific">Acetomicrobium hydrogeniformans ATCC BAA-1850</name>
    <dbReference type="NCBI Taxonomy" id="592015"/>
    <lineage>
        <taxon>Bacteria</taxon>
        <taxon>Thermotogati</taxon>
        <taxon>Synergistota</taxon>
        <taxon>Synergistia</taxon>
        <taxon>Synergistales</taxon>
        <taxon>Acetomicrobiaceae</taxon>
        <taxon>Acetomicrobium</taxon>
    </lineage>
</organism>
<name>A0A0T5XDF2_9BACT</name>
<dbReference type="InterPro" id="IPR001789">
    <property type="entry name" value="Sig_transdc_resp-reg_receiver"/>
</dbReference>
<evidence type="ECO:0000259" key="7">
    <source>
        <dbReference type="PROSITE" id="PS50110"/>
    </source>
</evidence>
<dbReference type="RefSeq" id="WP_009200928.1">
    <property type="nucleotide sequence ID" value="NZ_ACJX03000001.1"/>
</dbReference>
<dbReference type="InterPro" id="IPR016032">
    <property type="entry name" value="Sig_transdc_resp-reg_C-effctor"/>
</dbReference>
<feature type="modified residue" description="4-aspartylphosphate" evidence="5">
    <location>
        <position position="58"/>
    </location>
</feature>
<keyword evidence="9" id="KW-1185">Reference proteome</keyword>
<accession>A0A0T5XDF2</accession>
<protein>
    <submittedName>
        <fullName evidence="8">Response regulator receiver domain protein</fullName>
    </submittedName>
</protein>
<dbReference type="SMART" id="SM00448">
    <property type="entry name" value="REC"/>
    <property type="match status" value="1"/>
</dbReference>
<evidence type="ECO:0000259" key="6">
    <source>
        <dbReference type="PROSITE" id="PS50043"/>
    </source>
</evidence>
<reference evidence="9" key="1">
    <citation type="submission" date="2012-09" db="EMBL/GenBank/DDBJ databases">
        <authorList>
            <person name="Weinstock G."/>
            <person name="Sodergren E."/>
            <person name="Clifton S."/>
            <person name="Fulton L."/>
            <person name="Fulton B."/>
            <person name="Courtney L."/>
            <person name="Fronick C."/>
            <person name="Harrison M."/>
            <person name="Strong C."/>
            <person name="Farmer C."/>
            <person name="Delehaunty K."/>
            <person name="Markovic C."/>
            <person name="Hall O."/>
            <person name="Minx P."/>
            <person name="Tomlinson C."/>
            <person name="Mitreva M."/>
            <person name="Nelson J."/>
            <person name="Hou S."/>
            <person name="Wollam A."/>
            <person name="Pepin K.H."/>
            <person name="Johnson M."/>
            <person name="Bhonagiri V."/>
            <person name="Nash W.E."/>
            <person name="Suruliraj S."/>
            <person name="Warren W."/>
            <person name="Chinwalla A."/>
            <person name="Mardis E.R."/>
            <person name="Wilson R.K."/>
        </authorList>
    </citation>
    <scope>NUCLEOTIDE SEQUENCE [LARGE SCALE GENOMIC DNA]</scope>
    <source>
        <strain evidence="9">OS1</strain>
    </source>
</reference>
<evidence type="ECO:0000256" key="1">
    <source>
        <dbReference type="ARBA" id="ARBA00022553"/>
    </source>
</evidence>
<comment type="caution">
    <text evidence="8">The sequence shown here is derived from an EMBL/GenBank/DDBJ whole genome shotgun (WGS) entry which is preliminary data.</text>
</comment>
<dbReference type="SMART" id="SM00421">
    <property type="entry name" value="HTH_LUXR"/>
    <property type="match status" value="1"/>
</dbReference>
<dbReference type="PROSITE" id="PS50110">
    <property type="entry name" value="RESPONSE_REGULATORY"/>
    <property type="match status" value="1"/>
</dbReference>
<dbReference type="Proteomes" id="UP000005273">
    <property type="component" value="Unassembled WGS sequence"/>
</dbReference>
<dbReference type="Pfam" id="PF00196">
    <property type="entry name" value="GerE"/>
    <property type="match status" value="1"/>
</dbReference>
<proteinExistence type="predicted"/>
<feature type="domain" description="HTH luxR-type" evidence="6">
    <location>
        <begin position="149"/>
        <end position="214"/>
    </location>
</feature>
<keyword evidence="1 5" id="KW-0597">Phosphoprotein</keyword>
<dbReference type="InterPro" id="IPR058245">
    <property type="entry name" value="NreC/VraR/RcsB-like_REC"/>
</dbReference>
<dbReference type="PRINTS" id="PR00038">
    <property type="entry name" value="HTHLUXR"/>
</dbReference>
<dbReference type="Gene3D" id="3.40.50.2300">
    <property type="match status" value="1"/>
</dbReference>
<dbReference type="STRING" id="592015.HMPREF1705_03667"/>
<dbReference type="CDD" id="cd06170">
    <property type="entry name" value="LuxR_C_like"/>
    <property type="match status" value="1"/>
</dbReference>
<dbReference type="InterPro" id="IPR011006">
    <property type="entry name" value="CheY-like_superfamily"/>
</dbReference>
<feature type="domain" description="Response regulatory" evidence="7">
    <location>
        <begin position="7"/>
        <end position="123"/>
    </location>
</feature>
<dbReference type="GO" id="GO:0006355">
    <property type="term" value="P:regulation of DNA-templated transcription"/>
    <property type="evidence" value="ECO:0007669"/>
    <property type="project" value="InterPro"/>
</dbReference>
<dbReference type="GO" id="GO:0003677">
    <property type="term" value="F:DNA binding"/>
    <property type="evidence" value="ECO:0007669"/>
    <property type="project" value="UniProtKB-KW"/>
</dbReference>
<dbReference type="Pfam" id="PF00072">
    <property type="entry name" value="Response_reg"/>
    <property type="match status" value="1"/>
</dbReference>
<dbReference type="AlphaFoldDB" id="A0A0T5XDF2"/>
<evidence type="ECO:0000256" key="4">
    <source>
        <dbReference type="ARBA" id="ARBA00023163"/>
    </source>
</evidence>
<evidence type="ECO:0000313" key="9">
    <source>
        <dbReference type="Proteomes" id="UP000005273"/>
    </source>
</evidence>
<dbReference type="eggNOG" id="COG2197">
    <property type="taxonomic scope" value="Bacteria"/>
</dbReference>
<dbReference type="OrthoDB" id="9779069at2"/>
<dbReference type="PANTHER" id="PTHR43214">
    <property type="entry name" value="TWO-COMPONENT RESPONSE REGULATOR"/>
    <property type="match status" value="1"/>
</dbReference>
<dbReference type="GO" id="GO:0000160">
    <property type="term" value="P:phosphorelay signal transduction system"/>
    <property type="evidence" value="ECO:0007669"/>
    <property type="project" value="InterPro"/>
</dbReference>
<gene>
    <name evidence="8" type="ORF">HMPREF1705_03667</name>
</gene>
<dbReference type="PROSITE" id="PS50043">
    <property type="entry name" value="HTH_LUXR_2"/>
    <property type="match status" value="1"/>
</dbReference>
<keyword evidence="4" id="KW-0804">Transcription</keyword>
<evidence type="ECO:0000313" key="8">
    <source>
        <dbReference type="EMBL" id="KRT36384.1"/>
    </source>
</evidence>
<keyword evidence="3" id="KW-0238">DNA-binding</keyword>
<dbReference type="SUPFAM" id="SSF46894">
    <property type="entry name" value="C-terminal effector domain of the bipartite response regulators"/>
    <property type="match status" value="1"/>
</dbReference>
<dbReference type="EMBL" id="ACJX03000001">
    <property type="protein sequence ID" value="KRT36384.1"/>
    <property type="molecule type" value="Genomic_DNA"/>
</dbReference>
<sequence length="222" mass="24570">MASDEIKVLLVDDHKIFLDGLSELLSKEEAISVVGKASSGREALKLVPRYNPDIVVMDITMPDMNGIDATKMLTQRHPNVKIIALSMHLDRGMISQILEAGARGYILKDCSIDEFVQGIKAVSQDLVYLTPKAAKIVLEDYLLLKRGDVLAAENKLSPREMEVLRLLVKGEHTKSIASKLSISKSTVDTHRKNIMEKLNCANIADLTRYAIREGLVGLDDDD</sequence>